<feature type="region of interest" description="Disordered" evidence="1">
    <location>
        <begin position="1"/>
        <end position="80"/>
    </location>
</feature>
<dbReference type="Proteomes" id="UP000324222">
    <property type="component" value="Unassembled WGS sequence"/>
</dbReference>
<gene>
    <name evidence="2" type="ORF">E2C01_064037</name>
</gene>
<sequence length="80" mass="9111">MTRKRTKKTRQGQATTKTRRNSRNSEYSKPRALTPSPPRLSLHPPLAAGQKTGRKRKYQGDTQKSCPLSALMKIPIKKKH</sequence>
<organism evidence="2 3">
    <name type="scientific">Portunus trituberculatus</name>
    <name type="common">Swimming crab</name>
    <name type="synonym">Neptunus trituberculatus</name>
    <dbReference type="NCBI Taxonomy" id="210409"/>
    <lineage>
        <taxon>Eukaryota</taxon>
        <taxon>Metazoa</taxon>
        <taxon>Ecdysozoa</taxon>
        <taxon>Arthropoda</taxon>
        <taxon>Crustacea</taxon>
        <taxon>Multicrustacea</taxon>
        <taxon>Malacostraca</taxon>
        <taxon>Eumalacostraca</taxon>
        <taxon>Eucarida</taxon>
        <taxon>Decapoda</taxon>
        <taxon>Pleocyemata</taxon>
        <taxon>Brachyura</taxon>
        <taxon>Eubrachyura</taxon>
        <taxon>Portunoidea</taxon>
        <taxon>Portunidae</taxon>
        <taxon>Portuninae</taxon>
        <taxon>Portunus</taxon>
    </lineage>
</organism>
<feature type="compositionally biased region" description="Basic residues" evidence="1">
    <location>
        <begin position="1"/>
        <end position="10"/>
    </location>
</feature>
<dbReference type="EMBL" id="VSRR010030028">
    <property type="protein sequence ID" value="MPC69806.1"/>
    <property type="molecule type" value="Genomic_DNA"/>
</dbReference>
<name>A0A5B7HIP1_PORTR</name>
<accession>A0A5B7HIP1</accession>
<proteinExistence type="predicted"/>
<keyword evidence="3" id="KW-1185">Reference proteome</keyword>
<protein>
    <submittedName>
        <fullName evidence="2">Uncharacterized protein</fullName>
    </submittedName>
</protein>
<comment type="caution">
    <text evidence="2">The sequence shown here is derived from an EMBL/GenBank/DDBJ whole genome shotgun (WGS) entry which is preliminary data.</text>
</comment>
<evidence type="ECO:0000313" key="3">
    <source>
        <dbReference type="Proteomes" id="UP000324222"/>
    </source>
</evidence>
<evidence type="ECO:0000313" key="2">
    <source>
        <dbReference type="EMBL" id="MPC69806.1"/>
    </source>
</evidence>
<evidence type="ECO:0000256" key="1">
    <source>
        <dbReference type="SAM" id="MobiDB-lite"/>
    </source>
</evidence>
<dbReference type="AlphaFoldDB" id="A0A5B7HIP1"/>
<reference evidence="2 3" key="1">
    <citation type="submission" date="2019-05" db="EMBL/GenBank/DDBJ databases">
        <title>Another draft genome of Portunus trituberculatus and its Hox gene families provides insights of decapod evolution.</title>
        <authorList>
            <person name="Jeong J.-H."/>
            <person name="Song I."/>
            <person name="Kim S."/>
            <person name="Choi T."/>
            <person name="Kim D."/>
            <person name="Ryu S."/>
            <person name="Kim W."/>
        </authorList>
    </citation>
    <scope>NUCLEOTIDE SEQUENCE [LARGE SCALE GENOMIC DNA]</scope>
    <source>
        <tissue evidence="2">Muscle</tissue>
    </source>
</reference>